<sequence length="95" mass="10329">MCCLGGTLDRMMQYVNTYMLKWLFFSVLVGIGGGISALILSTAINQASDVATIFPLWVTPLVGGAGIMRLVKVDSEVLGSKSSKYIDGVNLLRRW</sequence>
<feature type="transmembrane region" description="Helical" evidence="1">
    <location>
        <begin position="50"/>
        <end position="71"/>
    </location>
</feature>
<dbReference type="AlphaFoldDB" id="A0A2V3WA86"/>
<name>A0A2V3WA86_9BACI</name>
<evidence type="ECO:0000256" key="1">
    <source>
        <dbReference type="SAM" id="Phobius"/>
    </source>
</evidence>
<dbReference type="EMBL" id="QJJR01000006">
    <property type="protein sequence ID" value="PXW91002.1"/>
    <property type="molecule type" value="Genomic_DNA"/>
</dbReference>
<accession>A0A2V3WA86</accession>
<feature type="transmembrane region" description="Helical" evidence="1">
    <location>
        <begin position="20"/>
        <end position="44"/>
    </location>
</feature>
<keyword evidence="1" id="KW-1133">Transmembrane helix</keyword>
<organism evidence="2 3">
    <name type="scientific">Streptohalobacillus salinus</name>
    <dbReference type="NCBI Taxonomy" id="621096"/>
    <lineage>
        <taxon>Bacteria</taxon>
        <taxon>Bacillati</taxon>
        <taxon>Bacillota</taxon>
        <taxon>Bacilli</taxon>
        <taxon>Bacillales</taxon>
        <taxon>Bacillaceae</taxon>
        <taxon>Streptohalobacillus</taxon>
    </lineage>
</organism>
<reference evidence="2 3" key="1">
    <citation type="submission" date="2018-05" db="EMBL/GenBank/DDBJ databases">
        <title>Genomic Encyclopedia of Type Strains, Phase IV (KMG-IV): sequencing the most valuable type-strain genomes for metagenomic binning, comparative biology and taxonomic classification.</title>
        <authorList>
            <person name="Goeker M."/>
        </authorList>
    </citation>
    <scope>NUCLEOTIDE SEQUENCE [LARGE SCALE GENOMIC DNA]</scope>
    <source>
        <strain evidence="2 3">DSM 22440</strain>
    </source>
</reference>
<dbReference type="Proteomes" id="UP000247922">
    <property type="component" value="Unassembled WGS sequence"/>
</dbReference>
<evidence type="ECO:0000313" key="2">
    <source>
        <dbReference type="EMBL" id="PXW91002.1"/>
    </source>
</evidence>
<evidence type="ECO:0000313" key="3">
    <source>
        <dbReference type="Proteomes" id="UP000247922"/>
    </source>
</evidence>
<protein>
    <submittedName>
        <fullName evidence="2">Uncharacterized protein</fullName>
    </submittedName>
</protein>
<gene>
    <name evidence="2" type="ORF">DES38_10636</name>
</gene>
<dbReference type="OrthoDB" id="9767361at2"/>
<dbReference type="RefSeq" id="WP_110251339.1">
    <property type="nucleotide sequence ID" value="NZ_QJJR01000006.1"/>
</dbReference>
<comment type="caution">
    <text evidence="2">The sequence shown here is derived from an EMBL/GenBank/DDBJ whole genome shotgun (WGS) entry which is preliminary data.</text>
</comment>
<proteinExistence type="predicted"/>
<keyword evidence="1" id="KW-0812">Transmembrane</keyword>
<keyword evidence="3" id="KW-1185">Reference proteome</keyword>
<keyword evidence="1" id="KW-0472">Membrane</keyword>